<comment type="caution">
    <text evidence="1">The sequence shown here is derived from an EMBL/GenBank/DDBJ whole genome shotgun (WGS) entry which is preliminary data.</text>
</comment>
<dbReference type="STRING" id="1385369.N825_29700"/>
<evidence type="ECO:0000313" key="2">
    <source>
        <dbReference type="Proteomes" id="UP000019486"/>
    </source>
</evidence>
<protein>
    <recommendedName>
        <fullName evidence="3">Cache domain-containing protein</fullName>
    </recommendedName>
</protein>
<dbReference type="Gene3D" id="3.30.450.20">
    <property type="entry name" value="PAS domain"/>
    <property type="match status" value="1"/>
</dbReference>
<reference evidence="1 2" key="1">
    <citation type="submission" date="2013-08" db="EMBL/GenBank/DDBJ databases">
        <title>The genome sequence of Skermanella stibiiresistens.</title>
        <authorList>
            <person name="Zhu W."/>
            <person name="Wang G."/>
        </authorList>
    </citation>
    <scope>NUCLEOTIDE SEQUENCE [LARGE SCALE GENOMIC DNA]</scope>
    <source>
        <strain evidence="1 2">SB22</strain>
    </source>
</reference>
<proteinExistence type="predicted"/>
<sequence length="179" mass="19559">MVRNFTLPGRLIALVIMALIPAVAIQIHDAIEARDRETREIERQAKRLLDQFETEHIQLLGGLRQVLATIRASWPAPGVDDAVCGDNMRRLRADLPDHIDAYVVDAAGVIRCGTKTRSVGWSIADRRHFRQAMAGDEFVVGGFVRRLTTDAAALPVAMPFRDGTGRIVGAVTALVVPVG</sequence>
<dbReference type="Proteomes" id="UP000019486">
    <property type="component" value="Unassembled WGS sequence"/>
</dbReference>
<gene>
    <name evidence="1" type="ORF">N825_29700</name>
</gene>
<dbReference type="CDD" id="cd12914">
    <property type="entry name" value="PDC1_DGC_like"/>
    <property type="match status" value="1"/>
</dbReference>
<evidence type="ECO:0000313" key="1">
    <source>
        <dbReference type="EMBL" id="EWY36133.1"/>
    </source>
</evidence>
<name>W9GXE8_9PROT</name>
<organism evidence="1 2">
    <name type="scientific">Skermanella stibiiresistens SB22</name>
    <dbReference type="NCBI Taxonomy" id="1385369"/>
    <lineage>
        <taxon>Bacteria</taxon>
        <taxon>Pseudomonadati</taxon>
        <taxon>Pseudomonadota</taxon>
        <taxon>Alphaproteobacteria</taxon>
        <taxon>Rhodospirillales</taxon>
        <taxon>Azospirillaceae</taxon>
        <taxon>Skermanella</taxon>
    </lineage>
</organism>
<evidence type="ECO:0008006" key="3">
    <source>
        <dbReference type="Google" id="ProtNLM"/>
    </source>
</evidence>
<accession>W9GXE8</accession>
<keyword evidence="2" id="KW-1185">Reference proteome</keyword>
<dbReference type="EMBL" id="AVFL01000052">
    <property type="protein sequence ID" value="EWY36133.1"/>
    <property type="molecule type" value="Genomic_DNA"/>
</dbReference>
<dbReference type="AlphaFoldDB" id="W9GXE8"/>
<dbReference type="RefSeq" id="WP_198039035.1">
    <property type="nucleotide sequence ID" value="NZ_AVFL01000052.1"/>
</dbReference>